<keyword evidence="3" id="KW-0813">Transport</keyword>
<name>A0A212LA67_9BACT</name>
<evidence type="ECO:0000256" key="8">
    <source>
        <dbReference type="ARBA" id="ARBA00022989"/>
    </source>
</evidence>
<evidence type="ECO:0000256" key="9">
    <source>
        <dbReference type="ARBA" id="ARBA00023136"/>
    </source>
</evidence>
<evidence type="ECO:0000256" key="6">
    <source>
        <dbReference type="ARBA" id="ARBA00022692"/>
    </source>
</evidence>
<dbReference type="SUPFAM" id="SSF74653">
    <property type="entry name" value="TolA/TonB C-terminal domain"/>
    <property type="match status" value="1"/>
</dbReference>
<feature type="compositionally biased region" description="Low complexity" evidence="10">
    <location>
        <begin position="88"/>
        <end position="106"/>
    </location>
</feature>
<evidence type="ECO:0000313" key="13">
    <source>
        <dbReference type="EMBL" id="SCM74390.1"/>
    </source>
</evidence>
<dbReference type="InterPro" id="IPR006260">
    <property type="entry name" value="TonB/TolA_C"/>
</dbReference>
<feature type="compositionally biased region" description="Basic and acidic residues" evidence="10">
    <location>
        <begin position="192"/>
        <end position="201"/>
    </location>
</feature>
<keyword evidence="7" id="KW-0653">Protein transport</keyword>
<feature type="transmembrane region" description="Helical" evidence="11">
    <location>
        <begin position="29"/>
        <end position="50"/>
    </location>
</feature>
<keyword evidence="8 11" id="KW-1133">Transmembrane helix</keyword>
<keyword evidence="5" id="KW-0997">Cell inner membrane</keyword>
<comment type="similarity">
    <text evidence="2">Belongs to the TonB family.</text>
</comment>
<dbReference type="InterPro" id="IPR003538">
    <property type="entry name" value="TonB"/>
</dbReference>
<keyword evidence="4" id="KW-1003">Cell membrane</keyword>
<accession>A0A212LA67</accession>
<dbReference type="Pfam" id="PF03544">
    <property type="entry name" value="TonB_C"/>
    <property type="match status" value="1"/>
</dbReference>
<evidence type="ECO:0000256" key="2">
    <source>
        <dbReference type="ARBA" id="ARBA00006555"/>
    </source>
</evidence>
<feature type="region of interest" description="Disordered" evidence="10">
    <location>
        <begin position="77"/>
        <end position="259"/>
    </location>
</feature>
<protein>
    <submittedName>
        <fullName evidence="13">TonB family protein</fullName>
    </submittedName>
</protein>
<dbReference type="PANTHER" id="PTHR33446">
    <property type="entry name" value="PROTEIN TONB-RELATED"/>
    <property type="match status" value="1"/>
</dbReference>
<dbReference type="GO" id="GO:0015031">
    <property type="term" value="P:protein transport"/>
    <property type="evidence" value="ECO:0007669"/>
    <property type="project" value="UniProtKB-KW"/>
</dbReference>
<dbReference type="NCBIfam" id="TIGR01352">
    <property type="entry name" value="tonB_Cterm"/>
    <property type="match status" value="1"/>
</dbReference>
<dbReference type="RefSeq" id="WP_179981139.1">
    <property type="nucleotide sequence ID" value="NZ_LT608333.1"/>
</dbReference>
<feature type="compositionally biased region" description="Gly residues" evidence="10">
    <location>
        <begin position="215"/>
        <end position="249"/>
    </location>
</feature>
<organism evidence="13">
    <name type="scientific">uncultured Desulfovibrio sp</name>
    <dbReference type="NCBI Taxonomy" id="167968"/>
    <lineage>
        <taxon>Bacteria</taxon>
        <taxon>Pseudomonadati</taxon>
        <taxon>Thermodesulfobacteriota</taxon>
        <taxon>Desulfovibrionia</taxon>
        <taxon>Desulfovibrionales</taxon>
        <taxon>Desulfovibrionaceae</taxon>
        <taxon>Desulfovibrio</taxon>
        <taxon>environmental samples</taxon>
    </lineage>
</organism>
<dbReference type="EMBL" id="FMJC01000002">
    <property type="protein sequence ID" value="SCM74390.1"/>
    <property type="molecule type" value="Genomic_DNA"/>
</dbReference>
<dbReference type="GO" id="GO:0015891">
    <property type="term" value="P:siderophore transport"/>
    <property type="evidence" value="ECO:0007669"/>
    <property type="project" value="InterPro"/>
</dbReference>
<dbReference type="AlphaFoldDB" id="A0A212LA67"/>
<evidence type="ECO:0000256" key="4">
    <source>
        <dbReference type="ARBA" id="ARBA00022475"/>
    </source>
</evidence>
<evidence type="ECO:0000256" key="5">
    <source>
        <dbReference type="ARBA" id="ARBA00022519"/>
    </source>
</evidence>
<sequence length="352" mass="35340">MSHSDVAEAALGMPQVAQVRGKSVIFGNVLVFLLSLTLHTVVLAALWFLAVPALGSGEGAGGYITVSLLGGLPGDSGGAGSGTVSPHAGDAAAVTAATSPTESESSTDAKAHEPPSVTPAQETVPVSVPGADHVTQRAEADPAGSAKSSLPVTDAAIPVRTTKPVPKDKPAASQRTSPQPANPPANPAVKKSSHEQARPASHDTAQQGEKASGLGHEGGGMAAGHSGQAGGQAGGQSGGQAGQKGGESGGENSAAGQGGSVGYLKGNYEYIKKRVRQYLVYSPQAKRMGIQGMVTVSFTIQQDGRVRDVAVSKSSGYSLLDESALEAVRSAAPFAAPPESARVIMPVQFSLR</sequence>
<evidence type="ECO:0000256" key="3">
    <source>
        <dbReference type="ARBA" id="ARBA00022448"/>
    </source>
</evidence>
<comment type="subcellular location">
    <subcellularLocation>
        <location evidence="1">Cell inner membrane</location>
        <topology evidence="1">Single-pass membrane protein</topology>
        <orientation evidence="1">Periplasmic side</orientation>
    </subcellularLocation>
</comment>
<evidence type="ECO:0000256" key="11">
    <source>
        <dbReference type="SAM" id="Phobius"/>
    </source>
</evidence>
<dbReference type="GO" id="GO:0055085">
    <property type="term" value="P:transmembrane transport"/>
    <property type="evidence" value="ECO:0007669"/>
    <property type="project" value="InterPro"/>
</dbReference>
<keyword evidence="9 11" id="KW-0472">Membrane</keyword>
<proteinExistence type="inferred from homology"/>
<dbReference type="PRINTS" id="PR01374">
    <property type="entry name" value="TONBPROTEIN"/>
</dbReference>
<feature type="domain" description="TonB C-terminal" evidence="12">
    <location>
        <begin position="266"/>
        <end position="352"/>
    </location>
</feature>
<dbReference type="InterPro" id="IPR051045">
    <property type="entry name" value="TonB-dependent_transducer"/>
</dbReference>
<dbReference type="GO" id="GO:0030288">
    <property type="term" value="C:outer membrane-bounded periplasmic space"/>
    <property type="evidence" value="ECO:0007669"/>
    <property type="project" value="InterPro"/>
</dbReference>
<evidence type="ECO:0000256" key="7">
    <source>
        <dbReference type="ARBA" id="ARBA00022927"/>
    </source>
</evidence>
<evidence type="ECO:0000259" key="12">
    <source>
        <dbReference type="PROSITE" id="PS52015"/>
    </source>
</evidence>
<dbReference type="Gene3D" id="3.30.1150.10">
    <property type="match status" value="1"/>
</dbReference>
<reference evidence="13" key="1">
    <citation type="submission" date="2016-08" db="EMBL/GenBank/DDBJ databases">
        <authorList>
            <person name="Seilhamer J.J."/>
        </authorList>
    </citation>
    <scope>NUCLEOTIDE SEQUENCE</scope>
    <source>
        <strain evidence="13">86-1</strain>
    </source>
</reference>
<dbReference type="GO" id="GO:0031992">
    <property type="term" value="F:energy transducer activity"/>
    <property type="evidence" value="ECO:0007669"/>
    <property type="project" value="InterPro"/>
</dbReference>
<gene>
    <name evidence="13" type="ORF">KL86DES1_21908</name>
</gene>
<dbReference type="GO" id="GO:0005886">
    <property type="term" value="C:plasma membrane"/>
    <property type="evidence" value="ECO:0007669"/>
    <property type="project" value="UniProtKB-SubCell"/>
</dbReference>
<evidence type="ECO:0000256" key="10">
    <source>
        <dbReference type="SAM" id="MobiDB-lite"/>
    </source>
</evidence>
<dbReference type="InterPro" id="IPR037682">
    <property type="entry name" value="TonB_C"/>
</dbReference>
<keyword evidence="6 11" id="KW-0812">Transmembrane</keyword>
<dbReference type="PROSITE" id="PS52015">
    <property type="entry name" value="TONB_CTD"/>
    <property type="match status" value="1"/>
</dbReference>
<evidence type="ECO:0000256" key="1">
    <source>
        <dbReference type="ARBA" id="ARBA00004383"/>
    </source>
</evidence>